<dbReference type="GeneID" id="39729399"/>
<keyword evidence="2" id="KW-0472">Membrane</keyword>
<feature type="transmembrane region" description="Helical" evidence="2">
    <location>
        <begin position="441"/>
        <end position="463"/>
    </location>
</feature>
<protein>
    <submittedName>
        <fullName evidence="4">Uncharacterized protein</fullName>
    </submittedName>
</protein>
<evidence type="ECO:0000256" key="3">
    <source>
        <dbReference type="SAM" id="SignalP"/>
    </source>
</evidence>
<keyword evidence="3" id="KW-0732">Signal</keyword>
<feature type="chain" id="PRO_5012068584" evidence="3">
    <location>
        <begin position="24"/>
        <end position="1443"/>
    </location>
</feature>
<name>A0A1J1GLG7_PLAGA</name>
<keyword evidence="5" id="KW-1185">Reference proteome</keyword>
<dbReference type="OrthoDB" id="370629at2759"/>
<reference evidence="4" key="1">
    <citation type="submission" date="2015-04" db="EMBL/GenBank/DDBJ databases">
        <authorList>
            <consortium name="Pathogen Informatics"/>
        </authorList>
    </citation>
    <scope>NUCLEOTIDE SEQUENCE [LARGE SCALE GENOMIC DNA]</scope>
    <source>
        <strain evidence="4">8A</strain>
    </source>
</reference>
<feature type="transmembrane region" description="Helical" evidence="2">
    <location>
        <begin position="274"/>
        <end position="290"/>
    </location>
</feature>
<gene>
    <name evidence="4" type="ORF">PGAL8A_00087500</name>
</gene>
<dbReference type="Proteomes" id="UP000220797">
    <property type="component" value="Unassembled WGS sequence"/>
</dbReference>
<accession>A0A1J1GLG7</accession>
<comment type="caution">
    <text evidence="4">The sequence shown here is derived from an EMBL/GenBank/DDBJ whole genome shotgun (WGS) entry which is preliminary data.</text>
</comment>
<keyword evidence="2" id="KW-0812">Transmembrane</keyword>
<evidence type="ECO:0000313" key="4">
    <source>
        <dbReference type="EMBL" id="CRG93171.1"/>
    </source>
</evidence>
<feature type="transmembrane region" description="Helical" evidence="2">
    <location>
        <begin position="302"/>
        <end position="319"/>
    </location>
</feature>
<feature type="signal peptide" evidence="3">
    <location>
        <begin position="1"/>
        <end position="23"/>
    </location>
</feature>
<dbReference type="InterPro" id="IPR002885">
    <property type="entry name" value="PPR_rpt"/>
</dbReference>
<evidence type="ECO:0000313" key="5">
    <source>
        <dbReference type="Proteomes" id="UP000220797"/>
    </source>
</evidence>
<evidence type="ECO:0000256" key="1">
    <source>
        <dbReference type="PROSITE-ProRule" id="PRU00708"/>
    </source>
</evidence>
<feature type="repeat" description="PPR" evidence="1">
    <location>
        <begin position="659"/>
        <end position="693"/>
    </location>
</feature>
<dbReference type="VEuPathDB" id="PlasmoDB:PGAL8A_00087500"/>
<keyword evidence="2" id="KW-1133">Transmembrane helix</keyword>
<dbReference type="PROSITE" id="PS51375">
    <property type="entry name" value="PPR"/>
    <property type="match status" value="1"/>
</dbReference>
<organism evidence="4 5">
    <name type="scientific">Plasmodium gallinaceum</name>
    <dbReference type="NCBI Taxonomy" id="5849"/>
    <lineage>
        <taxon>Eukaryota</taxon>
        <taxon>Sar</taxon>
        <taxon>Alveolata</taxon>
        <taxon>Apicomplexa</taxon>
        <taxon>Aconoidasida</taxon>
        <taxon>Haemosporida</taxon>
        <taxon>Plasmodiidae</taxon>
        <taxon>Plasmodium</taxon>
        <taxon>Plasmodium (Haemamoeba)</taxon>
    </lineage>
</organism>
<evidence type="ECO:0000256" key="2">
    <source>
        <dbReference type="SAM" id="Phobius"/>
    </source>
</evidence>
<sequence>MKKNFFLISFFLFLILYLNKILSFQLRDTPFFCNRKSFISCIQKSSKEKTVINLKKSISNKIFLTSSNVNKDDVYKDIENNVRNINFLNKSKSDNTNNLNKIILNNFLSDPNDWNKIVIDNMNNKDIISLVKFLYMEYKKSFLCIDEERKKADITFNSEKIKSLFAALESVTIEDMNVIEFHHHLDIYLILLKCCKDNYTPFSFVKNEIVSITDKIVKYSQSHLHDEHVCNKIKNEFVNMLNLIKEVKKNEAIETNVKNFLQILNSNIVLNNNNIFYFMIEIFSSINLLVKNNSDLIYKYDYVINPRFFFLCIFSLYSYNLSKARFYYFMLLIHNQVDILTLKKNVKKYDDDLNYSKYKNFIINTIFEKEKIEYESIEEIIVDKGENTSIKKVGESVSNDLNKELSYAKEMDNSANNIESLIEGGKNLLFKELYGNILIKILLFYIFFYFSDYYFCIIILLNFQNFVKDKNQDEILMQTFNYFFFMLLDNLYQIRDYSKIILLLGLFRTNFNIFDNKSIINIKKILNSIINESIHEQNSNVSKLLLDINNSIKNIENKRKSMNKNNASNLYRNKNIDNYLNRDNITSKEENKKEIKEIKNEHTKGIEISSISNAKNENINLNDSYNMSERFNKILSFLLKNKKYDKIESMEKRDNLYANNKTYSLFIQSFLNNHKYDKVYKVYKKMKSKKNIPITYLNVKHLIHSFKKCDIDKGDVLNELQLISKAYLNLYFSKDSYFVLTKTLLYKHLCDYLKKKCEMKLIIDIFNFNELLKYFIKFKSFINIKKLYFLLLKYSYIKTYKTYLILIRFFNNLNYESSKKSYEDEIEPMKKLSEKNDENMKMITANEIKCSFEKNEEIYNDIKNLRKNKLFYYICKNQDSQELDLFYKIYEIAKKDKYEISLFILSNFITEYILFDYSSDDIIESELSNIGNILNIFFESISLFFYKQDYKVTLNIFFFLLLFLNCYVTKYIKNDSKNSIFLKKNAVNFFLSHNYEIIKISKDDIYAYIPQFILNIISLSIKHLKNIKSFKGIDLLNSSFGSYNFSKNIDTVNYKNIMYIFLLLKNNLILNIEDMEKDIYDRKNKRKNVAENISEIKRNFLYKDVIEKNYKQTNKMGENSISDKYNNIADVFVKLKYTVGSNKINEDSLKEFLFNKLNVLVNNKDTDLLIDILKDIFFTYKNILYLSVRDFLNIYEKLNGIYDNILSVLTIIFFNENKNFKEHDAGSNNAYEKLGGSNEISILEFINNLKTMNKTYFKDILSQNTLHSILKRYESFVYMCIYFDLNKKKVNNIINFLEFSRMCNVTLSTEILIDVFSLFFERKMNNLIFKEFDIFSSSKKTSNFELYYIVMKAGFFEENVRIILKVFNIVLNLFNLKNIPLNFFECILFVLKKKGKFKDLYDCIDKVHRELINYEKNKPFYNLENLTSDLKSILDRYKKEKQF</sequence>
<dbReference type="RefSeq" id="XP_028525993.1">
    <property type="nucleotide sequence ID" value="XM_028671277.1"/>
</dbReference>
<proteinExistence type="predicted"/>
<dbReference type="EMBL" id="CVMV01000014">
    <property type="protein sequence ID" value="CRG93171.1"/>
    <property type="molecule type" value="Genomic_DNA"/>
</dbReference>